<protein>
    <submittedName>
        <fullName evidence="2">Uncharacterized protein</fullName>
    </submittedName>
</protein>
<dbReference type="AlphaFoldDB" id="A0A8J4REG7"/>
<comment type="caution">
    <text evidence="2">The sequence shown here is derived from an EMBL/GenBank/DDBJ whole genome shotgun (WGS) entry which is preliminary data.</text>
</comment>
<evidence type="ECO:0000313" key="3">
    <source>
        <dbReference type="Proteomes" id="UP000737018"/>
    </source>
</evidence>
<evidence type="ECO:0000313" key="2">
    <source>
        <dbReference type="EMBL" id="KAF3966534.1"/>
    </source>
</evidence>
<feature type="region of interest" description="Disordered" evidence="1">
    <location>
        <begin position="139"/>
        <end position="170"/>
    </location>
</feature>
<keyword evidence="3" id="KW-1185">Reference proteome</keyword>
<evidence type="ECO:0000256" key="1">
    <source>
        <dbReference type="SAM" id="MobiDB-lite"/>
    </source>
</evidence>
<proteinExistence type="predicted"/>
<dbReference type="Proteomes" id="UP000737018">
    <property type="component" value="Unassembled WGS sequence"/>
</dbReference>
<dbReference type="OrthoDB" id="10371902at2759"/>
<feature type="compositionally biased region" description="Basic residues" evidence="1">
    <location>
        <begin position="139"/>
        <end position="160"/>
    </location>
</feature>
<dbReference type="EMBL" id="JRKL02001030">
    <property type="protein sequence ID" value="KAF3966534.1"/>
    <property type="molecule type" value="Genomic_DNA"/>
</dbReference>
<accession>A0A8J4REG7</accession>
<organism evidence="2 3">
    <name type="scientific">Castanea mollissima</name>
    <name type="common">Chinese chestnut</name>
    <dbReference type="NCBI Taxonomy" id="60419"/>
    <lineage>
        <taxon>Eukaryota</taxon>
        <taxon>Viridiplantae</taxon>
        <taxon>Streptophyta</taxon>
        <taxon>Embryophyta</taxon>
        <taxon>Tracheophyta</taxon>
        <taxon>Spermatophyta</taxon>
        <taxon>Magnoliopsida</taxon>
        <taxon>eudicotyledons</taxon>
        <taxon>Gunneridae</taxon>
        <taxon>Pentapetalae</taxon>
        <taxon>rosids</taxon>
        <taxon>fabids</taxon>
        <taxon>Fagales</taxon>
        <taxon>Fagaceae</taxon>
        <taxon>Castanea</taxon>
    </lineage>
</organism>
<sequence length="287" mass="32796">MSIEMVKEDMDLNLDLGVGVEEEEEYLAPGSIVEVLYGFSWKVAIIFATPDNEDDDCFLVRLLGDEFGGFCAVKDVQINKFLVRKCRRKVVREWLTCLLCVCEKADHDDDDDKDEEEEEDDYQCQEDNRGSYIVYAGKRRRGAKRSKLPSHTHCSPLKKPRKEEEEEAVEEEERRRRLLVYILSLPRSRRTWLWDNEIDEKYTPSRCECNLFSGSHVHGSSDHNLPSSQPVMGDKYIPDDESYSSGCASSSVASCSTSSTHNVPTCGCVKDIDRDSDYYFSDAESSC</sequence>
<gene>
    <name evidence="2" type="ORF">CMV_009369</name>
</gene>
<name>A0A8J4REG7_9ROSI</name>
<reference evidence="2" key="1">
    <citation type="submission" date="2020-03" db="EMBL/GenBank/DDBJ databases">
        <title>Castanea mollissima Vanexum genome sequencing.</title>
        <authorList>
            <person name="Staton M."/>
        </authorList>
    </citation>
    <scope>NUCLEOTIDE SEQUENCE</scope>
    <source>
        <tissue evidence="2">Leaf</tissue>
    </source>
</reference>